<sequence length="485" mass="54361">RQLVSVDNFSVAANAITFLFGESGIGKSIIAKALYGLLNPAEFDIAINNQPYRDHLNDPWTRAVRHNSFFVFQEPSSHLNPLMKIKDQLREGSLVSTEHEQLILEQLWEKAPAETIRSITNLFPKPYRPSGGEKQRILLAMAFKKISAYTGKDAATGPALFVFDEPTGSLDNTYRNLFLTMLFNRFHEKKFTALIITHDYSIISEVYGSHRDLSPHVLYHELSRTGDATVAVNDFSPQSYLGWLSSITGAKQDATGGKPLLTIKPDFTIFNKKMRVCGDPVAKTPAPLIIGKGETVYLKAQSGVGKTTLAKIVMGLYKAQNFSMDFMDRIIDHTSPQEVWQQEIWGKKAGLVFQHADEALNLQATVQETFAGLPLRTPLTMQGLKQRLEELFEGEITDAFLSKKVAFLSGGQKQRLNLLRTLILDTSLIILDEPLNGLDFASIKKVLALLEKKRRQGASFLMISHNEEIFDAFVEKTKVYYLTAL</sequence>
<evidence type="ECO:0000259" key="4">
    <source>
        <dbReference type="PROSITE" id="PS50893"/>
    </source>
</evidence>
<dbReference type="InterPro" id="IPR003593">
    <property type="entry name" value="AAA+_ATPase"/>
</dbReference>
<dbReference type="InterPro" id="IPR017871">
    <property type="entry name" value="ABC_transporter-like_CS"/>
</dbReference>
<feature type="domain" description="ABC transporter" evidence="4">
    <location>
        <begin position="263"/>
        <end position="482"/>
    </location>
</feature>
<dbReference type="Gene3D" id="3.40.50.300">
    <property type="entry name" value="P-loop containing nucleotide triphosphate hydrolases"/>
    <property type="match status" value="2"/>
</dbReference>
<dbReference type="SMART" id="SM00382">
    <property type="entry name" value="AAA"/>
    <property type="match status" value="2"/>
</dbReference>
<dbReference type="PANTHER" id="PTHR43776:SF8">
    <property type="entry name" value="ABC TRANSPORTER, ATP-BINDING PROTEIN"/>
    <property type="match status" value="1"/>
</dbReference>
<comment type="caution">
    <text evidence="5">The sequence shown here is derived from an EMBL/GenBank/DDBJ whole genome shotgun (WGS) entry which is preliminary data.</text>
</comment>
<dbReference type="InterPro" id="IPR027417">
    <property type="entry name" value="P-loop_NTPase"/>
</dbReference>
<dbReference type="PROSITE" id="PS00211">
    <property type="entry name" value="ABC_TRANSPORTER_1"/>
    <property type="match status" value="1"/>
</dbReference>
<keyword evidence="2" id="KW-0547">Nucleotide-binding</keyword>
<evidence type="ECO:0000256" key="3">
    <source>
        <dbReference type="ARBA" id="ARBA00022840"/>
    </source>
</evidence>
<dbReference type="AlphaFoldDB" id="A0A1F7F539"/>
<keyword evidence="1" id="KW-0813">Transport</keyword>
<dbReference type="SUPFAM" id="SSF52540">
    <property type="entry name" value="P-loop containing nucleoside triphosphate hydrolases"/>
    <property type="match status" value="2"/>
</dbReference>
<gene>
    <name evidence="5" type="ORF">A2519_08930</name>
</gene>
<evidence type="ECO:0000313" key="5">
    <source>
        <dbReference type="EMBL" id="OGK01647.1"/>
    </source>
</evidence>
<evidence type="ECO:0000256" key="2">
    <source>
        <dbReference type="ARBA" id="ARBA00022741"/>
    </source>
</evidence>
<dbReference type="PROSITE" id="PS50893">
    <property type="entry name" value="ABC_TRANSPORTER_2"/>
    <property type="match status" value="2"/>
</dbReference>
<dbReference type="InterPro" id="IPR050319">
    <property type="entry name" value="ABC_transp_ATP-bind"/>
</dbReference>
<accession>A0A1F7F539</accession>
<dbReference type="GO" id="GO:0055085">
    <property type="term" value="P:transmembrane transport"/>
    <property type="evidence" value="ECO:0007669"/>
    <property type="project" value="UniProtKB-ARBA"/>
</dbReference>
<keyword evidence="3" id="KW-0067">ATP-binding</keyword>
<dbReference type="Pfam" id="PF00005">
    <property type="entry name" value="ABC_tran"/>
    <property type="match status" value="2"/>
</dbReference>
<feature type="non-terminal residue" evidence="5">
    <location>
        <position position="1"/>
    </location>
</feature>
<dbReference type="GO" id="GO:0016887">
    <property type="term" value="F:ATP hydrolysis activity"/>
    <property type="evidence" value="ECO:0007669"/>
    <property type="project" value="InterPro"/>
</dbReference>
<feature type="domain" description="ABC transporter" evidence="4">
    <location>
        <begin position="1"/>
        <end position="247"/>
    </location>
</feature>
<protein>
    <recommendedName>
        <fullName evidence="4">ABC transporter domain-containing protein</fullName>
    </recommendedName>
</protein>
<reference evidence="5 6" key="1">
    <citation type="journal article" date="2016" name="Nat. Commun.">
        <title>Thousands of microbial genomes shed light on interconnected biogeochemical processes in an aquifer system.</title>
        <authorList>
            <person name="Anantharaman K."/>
            <person name="Brown C.T."/>
            <person name="Hug L.A."/>
            <person name="Sharon I."/>
            <person name="Castelle C.J."/>
            <person name="Probst A.J."/>
            <person name="Thomas B.C."/>
            <person name="Singh A."/>
            <person name="Wilkins M.J."/>
            <person name="Karaoz U."/>
            <person name="Brodie E.L."/>
            <person name="Williams K.H."/>
            <person name="Hubbard S.S."/>
            <person name="Banfield J.F."/>
        </authorList>
    </citation>
    <scope>NUCLEOTIDE SEQUENCE [LARGE SCALE GENOMIC DNA]</scope>
</reference>
<dbReference type="Proteomes" id="UP000179243">
    <property type="component" value="Unassembled WGS sequence"/>
</dbReference>
<dbReference type="InterPro" id="IPR003439">
    <property type="entry name" value="ABC_transporter-like_ATP-bd"/>
</dbReference>
<dbReference type="PANTHER" id="PTHR43776">
    <property type="entry name" value="TRANSPORT ATP-BINDING PROTEIN"/>
    <property type="match status" value="1"/>
</dbReference>
<proteinExistence type="predicted"/>
<evidence type="ECO:0000256" key="1">
    <source>
        <dbReference type="ARBA" id="ARBA00022448"/>
    </source>
</evidence>
<evidence type="ECO:0000313" key="6">
    <source>
        <dbReference type="Proteomes" id="UP000179243"/>
    </source>
</evidence>
<dbReference type="GO" id="GO:0005524">
    <property type="term" value="F:ATP binding"/>
    <property type="evidence" value="ECO:0007669"/>
    <property type="project" value="UniProtKB-KW"/>
</dbReference>
<dbReference type="EMBL" id="MFYX01000121">
    <property type="protein sequence ID" value="OGK01647.1"/>
    <property type="molecule type" value="Genomic_DNA"/>
</dbReference>
<name>A0A1F7F539_UNCRA</name>
<organism evidence="5 6">
    <name type="scientific">Candidatus Raymondbacteria bacterium RIFOXYD12_FULL_49_13</name>
    <dbReference type="NCBI Taxonomy" id="1817890"/>
    <lineage>
        <taxon>Bacteria</taxon>
        <taxon>Raymondiibacteriota</taxon>
    </lineage>
</organism>